<protein>
    <submittedName>
        <fullName evidence="3">Uncharacterized protein</fullName>
    </submittedName>
</protein>
<name>A0AAZ1X145_OREAU</name>
<dbReference type="GO" id="GO:0009986">
    <property type="term" value="C:cell surface"/>
    <property type="evidence" value="ECO:0007669"/>
    <property type="project" value="TreeGrafter"/>
</dbReference>
<keyword evidence="4" id="KW-1185">Reference proteome</keyword>
<dbReference type="PANTHER" id="PTHR23412:SF14">
    <property type="entry name" value="STEREOCILIN-RELATED"/>
    <property type="match status" value="1"/>
</dbReference>
<dbReference type="AlphaFoldDB" id="A0AAZ1X145"/>
<organism evidence="3 4">
    <name type="scientific">Oreochromis aureus</name>
    <name type="common">Israeli tilapia</name>
    <name type="synonym">Chromis aureus</name>
    <dbReference type="NCBI Taxonomy" id="47969"/>
    <lineage>
        <taxon>Eukaryota</taxon>
        <taxon>Metazoa</taxon>
        <taxon>Chordata</taxon>
        <taxon>Craniata</taxon>
        <taxon>Vertebrata</taxon>
        <taxon>Euteleostomi</taxon>
        <taxon>Actinopterygii</taxon>
        <taxon>Neopterygii</taxon>
        <taxon>Teleostei</taxon>
        <taxon>Neoteleostei</taxon>
        <taxon>Acanthomorphata</taxon>
        <taxon>Ovalentaria</taxon>
        <taxon>Cichlomorphae</taxon>
        <taxon>Cichliformes</taxon>
        <taxon>Cichlidae</taxon>
        <taxon>African cichlids</taxon>
        <taxon>Pseudocrenilabrinae</taxon>
        <taxon>Oreochromini</taxon>
        <taxon>Oreochromis</taxon>
    </lineage>
</organism>
<dbReference type="Proteomes" id="UP000472276">
    <property type="component" value="Unassembled WGS sequence"/>
</dbReference>
<keyword evidence="1" id="KW-0732">Signal</keyword>
<dbReference type="InterPro" id="IPR026664">
    <property type="entry name" value="Stereocilin-rel"/>
</dbReference>
<dbReference type="GO" id="GO:0060091">
    <property type="term" value="C:kinocilium"/>
    <property type="evidence" value="ECO:0007669"/>
    <property type="project" value="TreeGrafter"/>
</dbReference>
<proteinExistence type="predicted"/>
<reference evidence="3" key="3">
    <citation type="submission" date="2025-09" db="UniProtKB">
        <authorList>
            <consortium name="Ensembl"/>
        </authorList>
    </citation>
    <scope>IDENTIFICATION</scope>
</reference>
<evidence type="ECO:0000256" key="1">
    <source>
        <dbReference type="ARBA" id="ARBA00022729"/>
    </source>
</evidence>
<evidence type="ECO:0000256" key="2">
    <source>
        <dbReference type="ARBA" id="ARBA00023180"/>
    </source>
</evidence>
<accession>A0AAZ1X145</accession>
<reference evidence="3" key="2">
    <citation type="submission" date="2025-08" db="UniProtKB">
        <authorList>
            <consortium name="Ensembl"/>
        </authorList>
    </citation>
    <scope>IDENTIFICATION</scope>
</reference>
<evidence type="ECO:0000313" key="3">
    <source>
        <dbReference type="Ensembl" id="ENSOABP00000061399.1"/>
    </source>
</evidence>
<sequence length="135" mass="14651">MAVVFLRETSLPCTEQQMEALTSCFSRPQAFGPVSTWGPEVFTEIGTLAAGLPDMVLSALLQEQVGGITPEAIALISPKKMAVVFSAVQLSWLSVEQAWAVTEEQWAELDKEQRHAVGLAQYEGDVLLELRGGCL</sequence>
<gene>
    <name evidence="3" type="primary">LOC120440687</name>
</gene>
<dbReference type="PANTHER" id="PTHR23412">
    <property type="entry name" value="STEREOCILIN RELATED"/>
    <property type="match status" value="1"/>
</dbReference>
<dbReference type="GO" id="GO:0007160">
    <property type="term" value="P:cell-matrix adhesion"/>
    <property type="evidence" value="ECO:0007669"/>
    <property type="project" value="TreeGrafter"/>
</dbReference>
<dbReference type="Ensembl" id="ENSOABT00000060794.1">
    <property type="protein sequence ID" value="ENSOABP00000061399.1"/>
    <property type="gene ID" value="ENSOABG00000011279.2"/>
</dbReference>
<dbReference type="GO" id="GO:0032426">
    <property type="term" value="C:stereocilium tip"/>
    <property type="evidence" value="ECO:0007669"/>
    <property type="project" value="TreeGrafter"/>
</dbReference>
<evidence type="ECO:0000313" key="4">
    <source>
        <dbReference type="Proteomes" id="UP000472276"/>
    </source>
</evidence>
<keyword evidence="2" id="KW-0325">Glycoprotein</keyword>
<reference evidence="4" key="1">
    <citation type="submission" date="2020-03" db="EMBL/GenBank/DDBJ databases">
        <title>Evolution of repeat sequences and sex chromosomes of tilapia species revealed by chromosome-level genomes.</title>
        <authorList>
            <person name="Xu L."/>
            <person name="Tao W."/>
            <person name="Wang D."/>
            <person name="Zhou Q."/>
        </authorList>
    </citation>
    <scope>NUCLEOTIDE SEQUENCE [LARGE SCALE GENOMIC DNA]</scope>
    <source>
        <strain evidence="4">Israel</strain>
    </source>
</reference>